<sequence length="188" mass="20860">MSNPLTLLAPNTKGIVVNAMDIVRKESMKTSKFFDGMADDKGTASAFKPALKECASDFKMASGTMSLKVLEGDFATMDNWKNFYDVANAAAQALENLQKATYISTKNGRSIISGYLWASSGFWLYISPWLLHLLDHADYHNPTFGTLAGTVAIAYWIKASINCTWILDRPRKTSSSLLRNDKQENEQS</sequence>
<keyword evidence="1" id="KW-0812">Transmembrane</keyword>
<dbReference type="AlphaFoldDB" id="A0AAV1S5Q5"/>
<evidence type="ECO:0000313" key="3">
    <source>
        <dbReference type="Proteomes" id="UP001314170"/>
    </source>
</evidence>
<evidence type="ECO:0000313" key="2">
    <source>
        <dbReference type="EMBL" id="CAK7346751.1"/>
    </source>
</evidence>
<keyword evidence="1" id="KW-1133">Transmembrane helix</keyword>
<feature type="transmembrane region" description="Helical" evidence="1">
    <location>
        <begin position="114"/>
        <end position="134"/>
    </location>
</feature>
<keyword evidence="1" id="KW-0472">Membrane</keyword>
<reference evidence="2 3" key="1">
    <citation type="submission" date="2024-01" db="EMBL/GenBank/DDBJ databases">
        <authorList>
            <person name="Waweru B."/>
        </authorList>
    </citation>
    <scope>NUCLEOTIDE SEQUENCE [LARGE SCALE GENOMIC DNA]</scope>
</reference>
<gene>
    <name evidence="2" type="ORF">DCAF_LOCUS19428</name>
</gene>
<dbReference type="Proteomes" id="UP001314170">
    <property type="component" value="Unassembled WGS sequence"/>
</dbReference>
<organism evidence="2 3">
    <name type="scientific">Dovyalis caffra</name>
    <dbReference type="NCBI Taxonomy" id="77055"/>
    <lineage>
        <taxon>Eukaryota</taxon>
        <taxon>Viridiplantae</taxon>
        <taxon>Streptophyta</taxon>
        <taxon>Embryophyta</taxon>
        <taxon>Tracheophyta</taxon>
        <taxon>Spermatophyta</taxon>
        <taxon>Magnoliopsida</taxon>
        <taxon>eudicotyledons</taxon>
        <taxon>Gunneridae</taxon>
        <taxon>Pentapetalae</taxon>
        <taxon>rosids</taxon>
        <taxon>fabids</taxon>
        <taxon>Malpighiales</taxon>
        <taxon>Salicaceae</taxon>
        <taxon>Flacourtieae</taxon>
        <taxon>Dovyalis</taxon>
    </lineage>
</organism>
<comment type="caution">
    <text evidence="2">The sequence shown here is derived from an EMBL/GenBank/DDBJ whole genome shotgun (WGS) entry which is preliminary data.</text>
</comment>
<protein>
    <submittedName>
        <fullName evidence="2">Uncharacterized protein</fullName>
    </submittedName>
</protein>
<proteinExistence type="predicted"/>
<keyword evidence="3" id="KW-1185">Reference proteome</keyword>
<name>A0AAV1S5Q5_9ROSI</name>
<dbReference type="EMBL" id="CAWUPB010001173">
    <property type="protein sequence ID" value="CAK7346751.1"/>
    <property type="molecule type" value="Genomic_DNA"/>
</dbReference>
<feature type="transmembrane region" description="Helical" evidence="1">
    <location>
        <begin position="146"/>
        <end position="167"/>
    </location>
</feature>
<accession>A0AAV1S5Q5</accession>
<evidence type="ECO:0000256" key="1">
    <source>
        <dbReference type="SAM" id="Phobius"/>
    </source>
</evidence>